<organism evidence="2 3">
    <name type="scientific">Reticulomyxa filosa</name>
    <dbReference type="NCBI Taxonomy" id="46433"/>
    <lineage>
        <taxon>Eukaryota</taxon>
        <taxon>Sar</taxon>
        <taxon>Rhizaria</taxon>
        <taxon>Retaria</taxon>
        <taxon>Foraminifera</taxon>
        <taxon>Monothalamids</taxon>
        <taxon>Reticulomyxidae</taxon>
        <taxon>Reticulomyxa</taxon>
    </lineage>
</organism>
<gene>
    <name evidence="2" type="ORF">RFI_15943</name>
</gene>
<evidence type="ECO:0000313" key="3">
    <source>
        <dbReference type="Proteomes" id="UP000023152"/>
    </source>
</evidence>
<evidence type="ECO:0000256" key="1">
    <source>
        <dbReference type="SAM" id="MobiDB-lite"/>
    </source>
</evidence>
<feature type="compositionally biased region" description="Low complexity" evidence="1">
    <location>
        <begin position="219"/>
        <end position="230"/>
    </location>
</feature>
<protein>
    <submittedName>
        <fullName evidence="2">Uncharacterized protein</fullName>
    </submittedName>
</protein>
<dbReference type="SUPFAM" id="SSF48464">
    <property type="entry name" value="ENTH/VHS domain"/>
    <property type="match status" value="1"/>
</dbReference>
<evidence type="ECO:0000313" key="2">
    <source>
        <dbReference type="EMBL" id="ETO21261.1"/>
    </source>
</evidence>
<reference evidence="2 3" key="1">
    <citation type="journal article" date="2013" name="Curr. Biol.">
        <title>The Genome of the Foraminiferan Reticulomyxa filosa.</title>
        <authorList>
            <person name="Glockner G."/>
            <person name="Hulsmann N."/>
            <person name="Schleicher M."/>
            <person name="Noegel A.A."/>
            <person name="Eichinger L."/>
            <person name="Gallinger C."/>
            <person name="Pawlowski J."/>
            <person name="Sierra R."/>
            <person name="Euteneuer U."/>
            <person name="Pillet L."/>
            <person name="Moustafa A."/>
            <person name="Platzer M."/>
            <person name="Groth M."/>
            <person name="Szafranski K."/>
            <person name="Schliwa M."/>
        </authorList>
    </citation>
    <scope>NUCLEOTIDE SEQUENCE [LARGE SCALE GENOMIC DNA]</scope>
</reference>
<dbReference type="AlphaFoldDB" id="X6N5G6"/>
<feature type="compositionally biased region" description="Basic and acidic residues" evidence="1">
    <location>
        <begin position="233"/>
        <end position="245"/>
    </location>
</feature>
<dbReference type="InterPro" id="IPR008942">
    <property type="entry name" value="ENTH_VHS"/>
</dbReference>
<feature type="region of interest" description="Disordered" evidence="1">
    <location>
        <begin position="213"/>
        <end position="249"/>
    </location>
</feature>
<accession>X6N5G6</accession>
<dbReference type="Proteomes" id="UP000023152">
    <property type="component" value="Unassembled WGS sequence"/>
</dbReference>
<proteinExistence type="predicted"/>
<dbReference type="Gene3D" id="1.25.40.90">
    <property type="match status" value="1"/>
</dbReference>
<dbReference type="EMBL" id="ASPP01011804">
    <property type="protein sequence ID" value="ETO21261.1"/>
    <property type="molecule type" value="Genomic_DNA"/>
</dbReference>
<keyword evidence="3" id="KW-1185">Reference proteome</keyword>
<comment type="caution">
    <text evidence="2">The sequence shown here is derived from an EMBL/GenBank/DDBJ whole genome shotgun (WGS) entry which is preliminary data.</text>
</comment>
<sequence length="397" mass="46249">MAMDEMKNKLKTMPIFRKRLNSPTDIHLKKEDNEEPPWDTIVELTDLCNNDLNLSKKIISYLRKITQRSIEKSLDNPCLKNCLIVIDSLVRNGNDNLISCVHQQYLRVLYKYLLLTKEALVDDKDKSLLWAGKRKTCQDIALELILLWAFGMDQIKYPQFKQIYFKLSVQCEYHKWGYPLFSKKKTTFFFCVYVDKSQLVPIGESHGISIYKNKDKQNNTDNTSTTTTNKPPEPQKQEEEKERDNSSPWTARGLQFGVWYKKKLKEDLKVLADMICMAQDVIAMQVCVFYVIPKKKLEDFFLKKKFLPPPLFPALSKKKKKRNVEDIEQIHAELRETLNRIVCIALRAENPGACQTLMQWIVIISGLIDCCNKLKKGERVTVPGVTRHHLQILIDCL</sequence>
<name>X6N5G6_RETFI</name>